<dbReference type="AlphaFoldDB" id="A0A844XUC8"/>
<organism evidence="4 5">
    <name type="scientific">Qipengyuania vulgaris</name>
    <dbReference type="NCBI Taxonomy" id="291985"/>
    <lineage>
        <taxon>Bacteria</taxon>
        <taxon>Pseudomonadati</taxon>
        <taxon>Pseudomonadota</taxon>
        <taxon>Alphaproteobacteria</taxon>
        <taxon>Sphingomonadales</taxon>
        <taxon>Erythrobacteraceae</taxon>
        <taxon>Qipengyuania</taxon>
    </lineage>
</organism>
<feature type="binding site" evidence="2">
    <location>
        <position position="182"/>
    </location>
    <ligand>
        <name>Cu cation</name>
        <dbReference type="ChEBI" id="CHEBI:23378"/>
    </ligand>
</feature>
<dbReference type="GO" id="GO:0046872">
    <property type="term" value="F:metal ion binding"/>
    <property type="evidence" value="ECO:0007669"/>
    <property type="project" value="UniProtKB-KW"/>
</dbReference>
<reference evidence="4 5" key="1">
    <citation type="submission" date="2019-12" db="EMBL/GenBank/DDBJ databases">
        <title>Genomic-based taxomic classification of the family Erythrobacteraceae.</title>
        <authorList>
            <person name="Xu L."/>
        </authorList>
    </citation>
    <scope>NUCLEOTIDE SEQUENCE [LARGE SCALE GENOMIC DNA]</scope>
    <source>
        <strain evidence="4 5">DSM 17792</strain>
    </source>
</reference>
<evidence type="ECO:0000313" key="4">
    <source>
        <dbReference type="EMBL" id="MXO49186.1"/>
    </source>
</evidence>
<gene>
    <name evidence="4" type="ORF">GRI69_13075</name>
</gene>
<evidence type="ECO:0000256" key="2">
    <source>
        <dbReference type="PIRSR" id="PIRSR603782-1"/>
    </source>
</evidence>
<dbReference type="EMBL" id="WTYC01000008">
    <property type="protein sequence ID" value="MXO49186.1"/>
    <property type="molecule type" value="Genomic_DNA"/>
</dbReference>
<dbReference type="RefSeq" id="WP_160728723.1">
    <property type="nucleotide sequence ID" value="NZ_WTYC01000008.1"/>
</dbReference>
<keyword evidence="2" id="KW-0479">Metal-binding</keyword>
<evidence type="ECO:0000256" key="3">
    <source>
        <dbReference type="PIRSR" id="PIRSR603782-2"/>
    </source>
</evidence>
<dbReference type="InterPro" id="IPR036249">
    <property type="entry name" value="Thioredoxin-like_sf"/>
</dbReference>
<keyword evidence="5" id="KW-1185">Reference proteome</keyword>
<dbReference type="InterPro" id="IPR003782">
    <property type="entry name" value="SCO1/SenC"/>
</dbReference>
<evidence type="ECO:0000256" key="1">
    <source>
        <dbReference type="ARBA" id="ARBA00010996"/>
    </source>
</evidence>
<feature type="binding site" evidence="2">
    <location>
        <position position="76"/>
    </location>
    <ligand>
        <name>Cu cation</name>
        <dbReference type="ChEBI" id="CHEBI:23378"/>
    </ligand>
</feature>
<accession>A0A844XUC8</accession>
<evidence type="ECO:0008006" key="6">
    <source>
        <dbReference type="Google" id="ProtNLM"/>
    </source>
</evidence>
<dbReference type="PANTHER" id="PTHR12151">
    <property type="entry name" value="ELECTRON TRANSPORT PROTIN SCO1/SENC FAMILY MEMBER"/>
    <property type="match status" value="1"/>
</dbReference>
<evidence type="ECO:0000313" key="5">
    <source>
        <dbReference type="Proteomes" id="UP000448199"/>
    </source>
</evidence>
<protein>
    <recommendedName>
        <fullName evidence="6">SCO family protein</fullName>
    </recommendedName>
</protein>
<dbReference type="Gene3D" id="3.40.30.10">
    <property type="entry name" value="Glutaredoxin"/>
    <property type="match status" value="1"/>
</dbReference>
<name>A0A844XUC8_9SPHN</name>
<keyword evidence="2" id="KW-0186">Copper</keyword>
<dbReference type="Proteomes" id="UP000448199">
    <property type="component" value="Unassembled WGS sequence"/>
</dbReference>
<feature type="disulfide bond" description="Redox-active" evidence="3">
    <location>
        <begin position="72"/>
        <end position="76"/>
    </location>
</feature>
<comment type="caution">
    <text evidence="4">The sequence shown here is derived from an EMBL/GenBank/DDBJ whole genome shotgun (WGS) entry which is preliminary data.</text>
</comment>
<sequence length="241" mass="26915">MRHSAIRISESYIVPESQRSALEKSDIVYGAAQVAPDEMGGYFDFTDWRGRKIDQSYFLGRWTMLYFGYSRCMGSCRAAAPVLAQAASELRAAGFPARAAFVDIETHPVTAPQPIKRTGEEHRHSYNWSMRMAQSDLFDRHSGQIDVLTGNRVQLAQATMAYHVLREHTTARPGEEAMSINHSSMIYLLGRDTFVAAYGYHDIGARALVSLVRELDRVERAAIDFAAAKRRYLRGACGSAA</sequence>
<comment type="similarity">
    <text evidence="1">Belongs to the SCO1/2 family.</text>
</comment>
<dbReference type="PANTHER" id="PTHR12151:SF3">
    <property type="entry name" value="C OXIDASE ASSEMBLY FACTOR, PUTATIVE ELECTRON TRANSPORT PROTEIN SCO1_2, PUTATIVE-RELATED"/>
    <property type="match status" value="1"/>
</dbReference>
<feature type="binding site" evidence="2">
    <location>
        <position position="72"/>
    </location>
    <ligand>
        <name>Cu cation</name>
        <dbReference type="ChEBI" id="CHEBI:23378"/>
    </ligand>
</feature>
<proteinExistence type="inferred from homology"/>
<dbReference type="Pfam" id="PF02630">
    <property type="entry name" value="SCO1-SenC"/>
    <property type="match status" value="1"/>
</dbReference>
<keyword evidence="3" id="KW-1015">Disulfide bond</keyword>
<dbReference type="OrthoDB" id="9790194at2"/>
<dbReference type="SUPFAM" id="SSF52833">
    <property type="entry name" value="Thioredoxin-like"/>
    <property type="match status" value="1"/>
</dbReference>